<sequence length="521" mass="59914">MALQYPLLFLYGEDGFHEKIAYNSNAGTPLLRGSRLFQQYLVDAFAAVEEQRLKWIRNNKDTLRVDLYHNVCDAVTRGDTSATGLRKRIVLPRNFIDDLTKNKIFEDHAAGNTHQTIRPGLAARTYSPMAREHSKCKTPNQIDDIISTELPYPTHDPASYKAIAEFMLHGPCAKDASYAPCTTEGKCSKHFPKAFLPETVIHKDGYPIYHRMDDKVTTIKGPDRATIIKHENVKTGVDGTSEQVLEVDEIKNYLNCQFLALCEAALRLFLFDIHYSYPPVMQLNYHLPNQNAITLQDSKNLPTLLEREGINVTIFTQWFELNKLIEEQRRNYCLLEIQELLNRHGREALAFDVNKSRVEHEELHSLLNPEQRLIYEQMIESASHPCSYRGAAHSRFVIPLELMENNTCGIKQNTHLAELMQQVRMIIWNEAPMTQKRDGIATSQKKEAEDEPTWIEIPEEFLIKSWNSLIEQIVSDTYPNFTTRQTNDEYLKEMAILTLWNDDADAVNEYMFKKLGGAAMT</sequence>
<keyword evidence="1" id="KW-0547">Nucleotide-binding</keyword>
<keyword evidence="1" id="KW-0067">ATP-binding</keyword>
<keyword evidence="5" id="KW-1185">Reference proteome</keyword>
<proteinExistence type="inferred from homology"/>
<evidence type="ECO:0000256" key="1">
    <source>
        <dbReference type="RuleBase" id="RU363044"/>
    </source>
</evidence>
<dbReference type="EMBL" id="BQNB010010224">
    <property type="protein sequence ID" value="GJS74338.1"/>
    <property type="molecule type" value="Genomic_DNA"/>
</dbReference>
<dbReference type="InterPro" id="IPR010285">
    <property type="entry name" value="DNA_helicase_pif1-like_DEAD"/>
</dbReference>
<keyword evidence="1" id="KW-0233">DNA recombination</keyword>
<reference evidence="4" key="2">
    <citation type="submission" date="2022-01" db="EMBL/GenBank/DDBJ databases">
        <authorList>
            <person name="Yamashiro T."/>
            <person name="Shiraishi A."/>
            <person name="Satake H."/>
            <person name="Nakayama K."/>
        </authorList>
    </citation>
    <scope>NUCLEOTIDE SEQUENCE</scope>
</reference>
<dbReference type="EC" id="5.6.2.3" evidence="1"/>
<dbReference type="Pfam" id="PF05970">
    <property type="entry name" value="PIF1"/>
    <property type="match status" value="1"/>
</dbReference>
<organism evidence="4 5">
    <name type="scientific">Tanacetum coccineum</name>
    <dbReference type="NCBI Taxonomy" id="301880"/>
    <lineage>
        <taxon>Eukaryota</taxon>
        <taxon>Viridiplantae</taxon>
        <taxon>Streptophyta</taxon>
        <taxon>Embryophyta</taxon>
        <taxon>Tracheophyta</taxon>
        <taxon>Spermatophyta</taxon>
        <taxon>Magnoliopsida</taxon>
        <taxon>eudicotyledons</taxon>
        <taxon>Gunneridae</taxon>
        <taxon>Pentapetalae</taxon>
        <taxon>asterids</taxon>
        <taxon>campanulids</taxon>
        <taxon>Asterales</taxon>
        <taxon>Asteraceae</taxon>
        <taxon>Asteroideae</taxon>
        <taxon>Anthemideae</taxon>
        <taxon>Anthemidinae</taxon>
        <taxon>Tanacetum</taxon>
    </lineage>
</organism>
<dbReference type="PANTHER" id="PTHR10492:SF57">
    <property type="entry name" value="ATP-DEPENDENT DNA HELICASE"/>
    <property type="match status" value="1"/>
</dbReference>
<keyword evidence="1 4" id="KW-0347">Helicase</keyword>
<feature type="domain" description="DNA helicase Pif1-like DEAD-box helicase" evidence="2">
    <location>
        <begin position="391"/>
        <end position="436"/>
    </location>
</feature>
<protein>
    <recommendedName>
        <fullName evidence="1">ATP-dependent DNA helicase</fullName>
        <ecNumber evidence="1">5.6.2.3</ecNumber>
    </recommendedName>
</protein>
<comment type="catalytic activity">
    <reaction evidence="1">
        <text>ATP + H2O = ADP + phosphate + H(+)</text>
        <dbReference type="Rhea" id="RHEA:13065"/>
        <dbReference type="ChEBI" id="CHEBI:15377"/>
        <dbReference type="ChEBI" id="CHEBI:15378"/>
        <dbReference type="ChEBI" id="CHEBI:30616"/>
        <dbReference type="ChEBI" id="CHEBI:43474"/>
        <dbReference type="ChEBI" id="CHEBI:456216"/>
        <dbReference type="EC" id="5.6.2.3"/>
    </reaction>
</comment>
<comment type="similarity">
    <text evidence="1">Belongs to the helicase family.</text>
</comment>
<dbReference type="InterPro" id="IPR025476">
    <property type="entry name" value="Helitron_helicase-like"/>
</dbReference>
<accession>A0ABQ4Y9H5</accession>
<dbReference type="PANTHER" id="PTHR10492">
    <property type="match status" value="1"/>
</dbReference>
<gene>
    <name evidence="4" type="ORF">Tco_0707179</name>
</gene>
<reference evidence="4" key="1">
    <citation type="journal article" date="2022" name="Int. J. Mol. Sci.">
        <title>Draft Genome of Tanacetum Coccineum: Genomic Comparison of Closely Related Tanacetum-Family Plants.</title>
        <authorList>
            <person name="Yamashiro T."/>
            <person name="Shiraishi A."/>
            <person name="Nakayama K."/>
            <person name="Satake H."/>
        </authorList>
    </citation>
    <scope>NUCLEOTIDE SEQUENCE</scope>
</reference>
<dbReference type="GO" id="GO:0004386">
    <property type="term" value="F:helicase activity"/>
    <property type="evidence" value="ECO:0007669"/>
    <property type="project" value="UniProtKB-KW"/>
</dbReference>
<keyword evidence="1" id="KW-0378">Hydrolase</keyword>
<comment type="caution">
    <text evidence="4">The sequence shown here is derived from an EMBL/GenBank/DDBJ whole genome shotgun (WGS) entry which is preliminary data.</text>
</comment>
<dbReference type="Proteomes" id="UP001151760">
    <property type="component" value="Unassembled WGS sequence"/>
</dbReference>
<keyword evidence="1" id="KW-0227">DNA damage</keyword>
<evidence type="ECO:0000259" key="3">
    <source>
        <dbReference type="Pfam" id="PF14214"/>
    </source>
</evidence>
<dbReference type="Pfam" id="PF14214">
    <property type="entry name" value="Helitron_like_N"/>
    <property type="match status" value="1"/>
</dbReference>
<evidence type="ECO:0000259" key="2">
    <source>
        <dbReference type="Pfam" id="PF05970"/>
    </source>
</evidence>
<evidence type="ECO:0000313" key="4">
    <source>
        <dbReference type="EMBL" id="GJS74338.1"/>
    </source>
</evidence>
<name>A0ABQ4Y9H5_9ASTR</name>
<comment type="cofactor">
    <cofactor evidence="1">
        <name>Mg(2+)</name>
        <dbReference type="ChEBI" id="CHEBI:18420"/>
    </cofactor>
</comment>
<keyword evidence="1" id="KW-0234">DNA repair</keyword>
<evidence type="ECO:0000313" key="5">
    <source>
        <dbReference type="Proteomes" id="UP001151760"/>
    </source>
</evidence>
<feature type="domain" description="Helitron helicase-like" evidence="3">
    <location>
        <begin position="30"/>
        <end position="95"/>
    </location>
</feature>